<accession>A0AAD4P0Z0</accession>
<feature type="domain" description="RNase H type-1" evidence="1">
    <location>
        <begin position="50"/>
        <end position="162"/>
    </location>
</feature>
<dbReference type="InterPro" id="IPR036397">
    <property type="entry name" value="RNaseH_sf"/>
</dbReference>
<evidence type="ECO:0000313" key="3">
    <source>
        <dbReference type="Proteomes" id="UP001190926"/>
    </source>
</evidence>
<name>A0AAD4P0Z0_PERFH</name>
<keyword evidence="3" id="KW-1185">Reference proteome</keyword>
<gene>
    <name evidence="2" type="ORF">C2S53_014512</name>
</gene>
<dbReference type="PANTHER" id="PTHR47723:SF24">
    <property type="entry name" value="RNASE H TYPE-1 DOMAIN-CONTAINING PROTEIN"/>
    <property type="match status" value="1"/>
</dbReference>
<sequence length="206" mass="23508">MLDFPSCFKVALLALSEYKMINSIYVAESERPLTLRFWNPPMSWHFEDDVDAAFKGLNEAAVGVIFRDENAAFTKDFSQKLEVCLDVLVAESTACLKGLLMVMNLNYHNLLVEMDCLELFHFLYSIKVPPIHAGNVIAGILNLSESFVSLEFRWIPRSANKVDIIYPNMVYLVIGFFRPRMSCLCTSVWLLMRISCQLPLCNASLY</sequence>
<dbReference type="GO" id="GO:0003676">
    <property type="term" value="F:nucleic acid binding"/>
    <property type="evidence" value="ECO:0007669"/>
    <property type="project" value="InterPro"/>
</dbReference>
<dbReference type="CDD" id="cd06222">
    <property type="entry name" value="RNase_H_like"/>
    <property type="match status" value="1"/>
</dbReference>
<evidence type="ECO:0000259" key="1">
    <source>
        <dbReference type="Pfam" id="PF13456"/>
    </source>
</evidence>
<organism evidence="2 3">
    <name type="scientific">Perilla frutescens var. hirtella</name>
    <name type="common">Perilla citriodora</name>
    <name type="synonym">Perilla setoyensis</name>
    <dbReference type="NCBI Taxonomy" id="608512"/>
    <lineage>
        <taxon>Eukaryota</taxon>
        <taxon>Viridiplantae</taxon>
        <taxon>Streptophyta</taxon>
        <taxon>Embryophyta</taxon>
        <taxon>Tracheophyta</taxon>
        <taxon>Spermatophyta</taxon>
        <taxon>Magnoliopsida</taxon>
        <taxon>eudicotyledons</taxon>
        <taxon>Gunneridae</taxon>
        <taxon>Pentapetalae</taxon>
        <taxon>asterids</taxon>
        <taxon>lamiids</taxon>
        <taxon>Lamiales</taxon>
        <taxon>Lamiaceae</taxon>
        <taxon>Nepetoideae</taxon>
        <taxon>Elsholtzieae</taxon>
        <taxon>Perilla</taxon>
    </lineage>
</organism>
<dbReference type="InterPro" id="IPR044730">
    <property type="entry name" value="RNase_H-like_dom_plant"/>
</dbReference>
<dbReference type="AlphaFoldDB" id="A0AAD4P0Z0"/>
<dbReference type="GO" id="GO:0004523">
    <property type="term" value="F:RNA-DNA hybrid ribonuclease activity"/>
    <property type="evidence" value="ECO:0007669"/>
    <property type="project" value="InterPro"/>
</dbReference>
<reference evidence="2 3" key="1">
    <citation type="journal article" date="2021" name="Nat. Commun.">
        <title>Incipient diploidization of the medicinal plant Perilla within 10,000 years.</title>
        <authorList>
            <person name="Zhang Y."/>
            <person name="Shen Q."/>
            <person name="Leng L."/>
            <person name="Zhang D."/>
            <person name="Chen S."/>
            <person name="Shi Y."/>
            <person name="Ning Z."/>
            <person name="Chen S."/>
        </authorList>
    </citation>
    <scope>NUCLEOTIDE SEQUENCE [LARGE SCALE GENOMIC DNA]</scope>
    <source>
        <strain evidence="3">cv. PC099</strain>
    </source>
</reference>
<dbReference type="Pfam" id="PF13456">
    <property type="entry name" value="RVT_3"/>
    <property type="match status" value="1"/>
</dbReference>
<dbReference type="InterPro" id="IPR002156">
    <property type="entry name" value="RNaseH_domain"/>
</dbReference>
<evidence type="ECO:0000313" key="2">
    <source>
        <dbReference type="EMBL" id="KAH6822042.1"/>
    </source>
</evidence>
<dbReference type="Proteomes" id="UP001190926">
    <property type="component" value="Unassembled WGS sequence"/>
</dbReference>
<dbReference type="Gene3D" id="3.30.420.10">
    <property type="entry name" value="Ribonuclease H-like superfamily/Ribonuclease H"/>
    <property type="match status" value="1"/>
</dbReference>
<dbReference type="EMBL" id="SDAM02001747">
    <property type="protein sequence ID" value="KAH6822042.1"/>
    <property type="molecule type" value="Genomic_DNA"/>
</dbReference>
<protein>
    <recommendedName>
        <fullName evidence="1">RNase H type-1 domain-containing protein</fullName>
    </recommendedName>
</protein>
<dbReference type="InterPro" id="IPR053151">
    <property type="entry name" value="RNase_H-like"/>
</dbReference>
<proteinExistence type="predicted"/>
<dbReference type="PANTHER" id="PTHR47723">
    <property type="entry name" value="OS05G0353850 PROTEIN"/>
    <property type="match status" value="1"/>
</dbReference>
<comment type="caution">
    <text evidence="2">The sequence shown here is derived from an EMBL/GenBank/DDBJ whole genome shotgun (WGS) entry which is preliminary data.</text>
</comment>